<dbReference type="EMBL" id="KN824489">
    <property type="protein sequence ID" value="KIM20017.1"/>
    <property type="molecule type" value="Genomic_DNA"/>
</dbReference>
<proteinExistence type="predicted"/>
<dbReference type="AlphaFoldDB" id="A0A0C2WQW4"/>
<name>A0A0C2WQW4_SERVB</name>
<evidence type="ECO:0000313" key="1">
    <source>
        <dbReference type="EMBL" id="KIM20017.1"/>
    </source>
</evidence>
<evidence type="ECO:0000313" key="2">
    <source>
        <dbReference type="Proteomes" id="UP000054097"/>
    </source>
</evidence>
<sequence>MGGFHLFRLPADAPSIPLLLESSKPSAFVTPSGRHSRINEEPVCPLQFEDVPVDILKIIAPTETELKDRGRSDFLTKAIVLVQTTWFVIHHIGVCNAKPF</sequence>
<dbReference type="OrthoDB" id="9451547at2759"/>
<organism evidence="1 2">
    <name type="scientific">Serendipita vermifera MAFF 305830</name>
    <dbReference type="NCBI Taxonomy" id="933852"/>
    <lineage>
        <taxon>Eukaryota</taxon>
        <taxon>Fungi</taxon>
        <taxon>Dikarya</taxon>
        <taxon>Basidiomycota</taxon>
        <taxon>Agaricomycotina</taxon>
        <taxon>Agaricomycetes</taxon>
        <taxon>Sebacinales</taxon>
        <taxon>Serendipitaceae</taxon>
        <taxon>Serendipita</taxon>
    </lineage>
</organism>
<protein>
    <submittedName>
        <fullName evidence="1">Uncharacterized protein</fullName>
    </submittedName>
</protein>
<accession>A0A0C2WQW4</accession>
<dbReference type="Proteomes" id="UP000054097">
    <property type="component" value="Unassembled WGS sequence"/>
</dbReference>
<gene>
    <name evidence="1" type="ORF">M408DRAFT_30731</name>
</gene>
<dbReference type="HOGENOM" id="CLU_2307788_0_0_1"/>
<reference evidence="1 2" key="1">
    <citation type="submission" date="2014-04" db="EMBL/GenBank/DDBJ databases">
        <authorList>
            <consortium name="DOE Joint Genome Institute"/>
            <person name="Kuo A."/>
            <person name="Zuccaro A."/>
            <person name="Kohler A."/>
            <person name="Nagy L.G."/>
            <person name="Floudas D."/>
            <person name="Copeland A."/>
            <person name="Barry K.W."/>
            <person name="Cichocki N."/>
            <person name="Veneault-Fourrey C."/>
            <person name="LaButti K."/>
            <person name="Lindquist E.A."/>
            <person name="Lipzen A."/>
            <person name="Lundell T."/>
            <person name="Morin E."/>
            <person name="Murat C."/>
            <person name="Sun H."/>
            <person name="Tunlid A."/>
            <person name="Henrissat B."/>
            <person name="Grigoriev I.V."/>
            <person name="Hibbett D.S."/>
            <person name="Martin F."/>
            <person name="Nordberg H.P."/>
            <person name="Cantor M.N."/>
            <person name="Hua S.X."/>
        </authorList>
    </citation>
    <scope>NUCLEOTIDE SEQUENCE [LARGE SCALE GENOMIC DNA]</scope>
    <source>
        <strain evidence="1 2">MAFF 305830</strain>
    </source>
</reference>
<reference evidence="2" key="2">
    <citation type="submission" date="2015-01" db="EMBL/GenBank/DDBJ databases">
        <title>Evolutionary Origins and Diversification of the Mycorrhizal Mutualists.</title>
        <authorList>
            <consortium name="DOE Joint Genome Institute"/>
            <consortium name="Mycorrhizal Genomics Consortium"/>
            <person name="Kohler A."/>
            <person name="Kuo A."/>
            <person name="Nagy L.G."/>
            <person name="Floudas D."/>
            <person name="Copeland A."/>
            <person name="Barry K.W."/>
            <person name="Cichocki N."/>
            <person name="Veneault-Fourrey C."/>
            <person name="LaButti K."/>
            <person name="Lindquist E.A."/>
            <person name="Lipzen A."/>
            <person name="Lundell T."/>
            <person name="Morin E."/>
            <person name="Murat C."/>
            <person name="Riley R."/>
            <person name="Ohm R."/>
            <person name="Sun H."/>
            <person name="Tunlid A."/>
            <person name="Henrissat B."/>
            <person name="Grigoriev I.V."/>
            <person name="Hibbett D.S."/>
            <person name="Martin F."/>
        </authorList>
    </citation>
    <scope>NUCLEOTIDE SEQUENCE [LARGE SCALE GENOMIC DNA]</scope>
    <source>
        <strain evidence="2">MAFF 305830</strain>
    </source>
</reference>
<keyword evidence="2" id="KW-1185">Reference proteome</keyword>